<feature type="chain" id="PRO_5007871087" description="Pilus formation protein N-terminal domain-containing protein" evidence="1">
    <location>
        <begin position="40"/>
        <end position="169"/>
    </location>
</feature>
<dbReference type="STRING" id="989403.SAMN05421798_103192"/>
<dbReference type="RefSeq" id="WP_208979401.1">
    <property type="nucleotide sequence ID" value="NZ_FOFM01000003.1"/>
</dbReference>
<dbReference type="Proteomes" id="UP000076577">
    <property type="component" value="Unassembled WGS sequence"/>
</dbReference>
<accession>A0A166B7F9</accession>
<protein>
    <recommendedName>
        <fullName evidence="2">Pilus formation protein N-terminal domain-containing protein</fullName>
    </recommendedName>
</protein>
<dbReference type="PATRIC" id="fig|989403.3.peg.9"/>
<dbReference type="Pfam" id="PF13629">
    <property type="entry name" value="T2SS-T3SS_pil_N"/>
    <property type="match status" value="1"/>
</dbReference>
<reference evidence="3 4" key="1">
    <citation type="journal article" date="2016" name="Front. Microbiol.">
        <title>Comparative Genomic Analysis Reveals a Diverse Repertoire of Genes Involved in Prokaryote-Eukaryote Interactions within the Pseudovibrio Genus.</title>
        <authorList>
            <person name="Romano S."/>
            <person name="Fernandez-Guerra A."/>
            <person name="Reen F.J."/>
            <person name="Glockner F.O."/>
            <person name="Crowley S.P."/>
            <person name="O'Sullivan O."/>
            <person name="Cotter P.D."/>
            <person name="Adams C."/>
            <person name="Dobson A.D."/>
            <person name="O'Gara F."/>
        </authorList>
    </citation>
    <scope>NUCLEOTIDE SEQUENCE [LARGE SCALE GENOMIC DNA]</scope>
    <source>
        <strain evidence="3 4">Ad2</strain>
    </source>
</reference>
<evidence type="ECO:0000313" key="3">
    <source>
        <dbReference type="EMBL" id="KZL21983.1"/>
    </source>
</evidence>
<keyword evidence="4" id="KW-1185">Reference proteome</keyword>
<dbReference type="EMBL" id="LMCB01000001">
    <property type="protein sequence ID" value="KZL21983.1"/>
    <property type="molecule type" value="Genomic_DNA"/>
</dbReference>
<evidence type="ECO:0000259" key="2">
    <source>
        <dbReference type="Pfam" id="PF13629"/>
    </source>
</evidence>
<feature type="domain" description="Pilus formation protein N-terminal" evidence="2">
    <location>
        <begin position="39"/>
        <end position="108"/>
    </location>
</feature>
<dbReference type="AlphaFoldDB" id="A0A166B7F9"/>
<gene>
    <name evidence="3" type="ORF">PsAD2_00008</name>
</gene>
<organism evidence="3 4">
    <name type="scientific">Pseudovibrio axinellae</name>
    <dbReference type="NCBI Taxonomy" id="989403"/>
    <lineage>
        <taxon>Bacteria</taxon>
        <taxon>Pseudomonadati</taxon>
        <taxon>Pseudomonadota</taxon>
        <taxon>Alphaproteobacteria</taxon>
        <taxon>Hyphomicrobiales</taxon>
        <taxon>Stappiaceae</taxon>
        <taxon>Pseudovibrio</taxon>
    </lineage>
</organism>
<comment type="caution">
    <text evidence="3">The sequence shown here is derived from an EMBL/GenBank/DDBJ whole genome shotgun (WGS) entry which is preliminary data.</text>
</comment>
<proteinExistence type="predicted"/>
<evidence type="ECO:0000313" key="4">
    <source>
        <dbReference type="Proteomes" id="UP000076577"/>
    </source>
</evidence>
<evidence type="ECO:0000256" key="1">
    <source>
        <dbReference type="SAM" id="SignalP"/>
    </source>
</evidence>
<feature type="signal peptide" evidence="1">
    <location>
        <begin position="1"/>
        <end position="39"/>
    </location>
</feature>
<sequence>MVWTLQKQFWGRLPAFASQAAFIAMMAGICAVVSAPARADVEVITDQAKVFRLDEPAETIILGNPSIADVTVHDRLTIVITGKSYGRTNLVIFNDASELVVEETITVTADMADYVAVQRNNSRFSYSCNPDCHEALRLGDDVGKLDEIASSISLRNELAENGIVASKDD</sequence>
<name>A0A166B7F9_9HYPH</name>
<keyword evidence="1" id="KW-0732">Signal</keyword>
<dbReference type="InterPro" id="IPR032789">
    <property type="entry name" value="T2SS-T3SS_pil_N"/>
</dbReference>